<evidence type="ECO:0000256" key="6">
    <source>
        <dbReference type="ARBA" id="ARBA00022840"/>
    </source>
</evidence>
<dbReference type="HAMAP" id="MF_00692">
    <property type="entry name" value="SelO"/>
    <property type="match status" value="1"/>
</dbReference>
<dbReference type="PANTHER" id="PTHR32057">
    <property type="entry name" value="PROTEIN ADENYLYLTRANSFERASE SELO, MITOCHONDRIAL"/>
    <property type="match status" value="1"/>
</dbReference>
<evidence type="ECO:0000256" key="4">
    <source>
        <dbReference type="ARBA" id="ARBA00022723"/>
    </source>
</evidence>
<keyword evidence="4 8" id="KW-0479">Metal-binding</keyword>
<evidence type="ECO:0000256" key="2">
    <source>
        <dbReference type="ARBA" id="ARBA00022679"/>
    </source>
</evidence>
<dbReference type="EMBL" id="SHNP01000003">
    <property type="protein sequence ID" value="MCX2974061.1"/>
    <property type="molecule type" value="Genomic_DNA"/>
</dbReference>
<name>A0ABT3SVN8_9GAMM</name>
<evidence type="ECO:0000256" key="7">
    <source>
        <dbReference type="ARBA" id="ARBA00022842"/>
    </source>
</evidence>
<comment type="catalytic activity">
    <reaction evidence="8">
        <text>L-threonyl-[protein] + ATP = 3-O-(5'-adenylyl)-L-threonyl-[protein] + diphosphate</text>
        <dbReference type="Rhea" id="RHEA:54292"/>
        <dbReference type="Rhea" id="RHEA-COMP:11060"/>
        <dbReference type="Rhea" id="RHEA-COMP:13847"/>
        <dbReference type="ChEBI" id="CHEBI:30013"/>
        <dbReference type="ChEBI" id="CHEBI:30616"/>
        <dbReference type="ChEBI" id="CHEBI:33019"/>
        <dbReference type="ChEBI" id="CHEBI:138113"/>
        <dbReference type="EC" id="2.7.7.108"/>
    </reaction>
</comment>
<proteinExistence type="inferred from homology"/>
<feature type="binding site" evidence="8">
    <location>
        <position position="173"/>
    </location>
    <ligand>
        <name>ATP</name>
        <dbReference type="ChEBI" id="CHEBI:30616"/>
    </ligand>
</feature>
<organism evidence="9 10">
    <name type="scientific">Candidatus Seongchinamella marina</name>
    <dbReference type="NCBI Taxonomy" id="2518990"/>
    <lineage>
        <taxon>Bacteria</taxon>
        <taxon>Pseudomonadati</taxon>
        <taxon>Pseudomonadota</taxon>
        <taxon>Gammaproteobacteria</taxon>
        <taxon>Cellvibrionales</taxon>
        <taxon>Halieaceae</taxon>
        <taxon>Seongchinamella</taxon>
    </lineage>
</organism>
<dbReference type="RefSeq" id="WP_279252876.1">
    <property type="nucleotide sequence ID" value="NZ_SHNP01000003.1"/>
</dbReference>
<keyword evidence="10" id="KW-1185">Reference proteome</keyword>
<dbReference type="NCBIfam" id="NF000658">
    <property type="entry name" value="PRK00029.1"/>
    <property type="match status" value="1"/>
</dbReference>
<gene>
    <name evidence="8" type="primary">ydiU</name>
    <name evidence="8" type="synonym">selO</name>
    <name evidence="9" type="ORF">EYC87_10760</name>
</gene>
<comment type="catalytic activity">
    <reaction evidence="8">
        <text>L-seryl-[protein] + UTP = O-(5'-uridylyl)-L-seryl-[protein] + diphosphate</text>
        <dbReference type="Rhea" id="RHEA:64604"/>
        <dbReference type="Rhea" id="RHEA-COMP:9863"/>
        <dbReference type="Rhea" id="RHEA-COMP:16635"/>
        <dbReference type="ChEBI" id="CHEBI:29999"/>
        <dbReference type="ChEBI" id="CHEBI:33019"/>
        <dbReference type="ChEBI" id="CHEBI:46398"/>
        <dbReference type="ChEBI" id="CHEBI:156051"/>
    </reaction>
</comment>
<dbReference type="PANTHER" id="PTHR32057:SF14">
    <property type="entry name" value="PROTEIN ADENYLYLTRANSFERASE SELO, MITOCHONDRIAL"/>
    <property type="match status" value="1"/>
</dbReference>
<dbReference type="Pfam" id="PF02696">
    <property type="entry name" value="SelO"/>
    <property type="match status" value="1"/>
</dbReference>
<dbReference type="EC" id="2.7.7.-" evidence="8"/>
<keyword evidence="2 8" id="KW-0808">Transferase</keyword>
<feature type="binding site" evidence="8">
    <location>
        <position position="89"/>
    </location>
    <ligand>
        <name>ATP</name>
        <dbReference type="ChEBI" id="CHEBI:30616"/>
    </ligand>
</feature>
<feature type="binding site" evidence="8">
    <location>
        <position position="259"/>
    </location>
    <ligand>
        <name>Mg(2+)</name>
        <dbReference type="ChEBI" id="CHEBI:18420"/>
    </ligand>
</feature>
<feature type="binding site" evidence="8">
    <location>
        <position position="123"/>
    </location>
    <ligand>
        <name>ATP</name>
        <dbReference type="ChEBI" id="CHEBI:30616"/>
    </ligand>
</feature>
<dbReference type="InterPro" id="IPR003846">
    <property type="entry name" value="SelO"/>
</dbReference>
<evidence type="ECO:0000256" key="1">
    <source>
        <dbReference type="ARBA" id="ARBA00009747"/>
    </source>
</evidence>
<feature type="binding site" evidence="8">
    <location>
        <position position="180"/>
    </location>
    <ligand>
        <name>ATP</name>
        <dbReference type="ChEBI" id="CHEBI:30616"/>
    </ligand>
</feature>
<feature type="binding site" evidence="8">
    <location>
        <position position="110"/>
    </location>
    <ligand>
        <name>ATP</name>
        <dbReference type="ChEBI" id="CHEBI:30616"/>
    </ligand>
</feature>
<keyword evidence="5 8" id="KW-0547">Nucleotide-binding</keyword>
<feature type="binding site" evidence="8">
    <location>
        <position position="90"/>
    </location>
    <ligand>
        <name>ATP</name>
        <dbReference type="ChEBI" id="CHEBI:30616"/>
    </ligand>
</feature>
<evidence type="ECO:0000256" key="3">
    <source>
        <dbReference type="ARBA" id="ARBA00022695"/>
    </source>
</evidence>
<dbReference type="Proteomes" id="UP001143307">
    <property type="component" value="Unassembled WGS sequence"/>
</dbReference>
<accession>A0ABT3SVN8</accession>
<comment type="catalytic activity">
    <reaction evidence="8">
        <text>L-seryl-[protein] + ATP = 3-O-(5'-adenylyl)-L-seryl-[protein] + diphosphate</text>
        <dbReference type="Rhea" id="RHEA:58120"/>
        <dbReference type="Rhea" id="RHEA-COMP:9863"/>
        <dbReference type="Rhea" id="RHEA-COMP:15073"/>
        <dbReference type="ChEBI" id="CHEBI:29999"/>
        <dbReference type="ChEBI" id="CHEBI:30616"/>
        <dbReference type="ChEBI" id="CHEBI:33019"/>
        <dbReference type="ChEBI" id="CHEBI:142516"/>
        <dbReference type="EC" id="2.7.7.108"/>
    </reaction>
</comment>
<reference evidence="9" key="1">
    <citation type="submission" date="2019-02" db="EMBL/GenBank/DDBJ databases">
        <authorList>
            <person name="Li S.-H."/>
        </authorList>
    </citation>
    <scope>NUCLEOTIDE SEQUENCE</scope>
    <source>
        <strain evidence="9">IMCC8485</strain>
    </source>
</reference>
<sequence length="489" mass="53517">MGPIPFDNTYVQLPEAFYTRLGPREVKTPGAIKVNRELASLLGIDPDWLESPEGVATVAGNYLPPGAAPLAAVYAGHQFGSYNPQLGDGRALLLGEVLSTQGHRYDIQLKGSGPTPYSRGGDGRSPLGPVLREYIVSEAMHALGVPSTRALAAVTTGEQVTRDSFLPGAVLARVASSHIRFGTFQFFSAQKNLDALKTLASYCVQRHYPERAQADNPALALLQAVTAAQAALIPRWQLLGFIHGVMNTDNMLICGETIDYGPCAFMDEFDPAKVFSSIDHGGRYAYRNQPGIAHWNLAVLAQALLPVLHEDQDKAVELAQATVDEFPALFEAAHLRGLADKLGFDEIRESDKAIVDELFELMASEKLDFTLCFRRLYDLACNPDQQVAELFEFPDALVPWLSRWRQRLDTDQLADNTRAERMAMANPAFIARNHLVEEAIRAGEDEGDFGPFFKLIERLSGPGQYNAAARHYASPPLAGQEVAQTFCGT</sequence>
<keyword evidence="7 8" id="KW-0460">Magnesium</keyword>
<keyword evidence="3 8" id="KW-0548">Nucleotidyltransferase</keyword>
<evidence type="ECO:0000313" key="10">
    <source>
        <dbReference type="Proteomes" id="UP001143307"/>
    </source>
</evidence>
<comment type="caution">
    <text evidence="9">The sequence shown here is derived from an EMBL/GenBank/DDBJ whole genome shotgun (WGS) entry which is preliminary data.</text>
</comment>
<feature type="binding site" evidence="8">
    <location>
        <position position="122"/>
    </location>
    <ligand>
        <name>ATP</name>
        <dbReference type="ChEBI" id="CHEBI:30616"/>
    </ligand>
</feature>
<feature type="binding site" evidence="8">
    <location>
        <position position="250"/>
    </location>
    <ligand>
        <name>Mg(2+)</name>
        <dbReference type="ChEBI" id="CHEBI:18420"/>
    </ligand>
</feature>
<comment type="catalytic activity">
    <reaction evidence="8">
        <text>L-histidyl-[protein] + UTP = N(tele)-(5'-uridylyl)-L-histidyl-[protein] + diphosphate</text>
        <dbReference type="Rhea" id="RHEA:83891"/>
        <dbReference type="Rhea" id="RHEA-COMP:9745"/>
        <dbReference type="Rhea" id="RHEA-COMP:20239"/>
        <dbReference type="ChEBI" id="CHEBI:29979"/>
        <dbReference type="ChEBI" id="CHEBI:33019"/>
        <dbReference type="ChEBI" id="CHEBI:46398"/>
        <dbReference type="ChEBI" id="CHEBI:233474"/>
    </reaction>
</comment>
<comment type="cofactor">
    <cofactor evidence="8">
        <name>Mg(2+)</name>
        <dbReference type="ChEBI" id="CHEBI:18420"/>
    </cofactor>
    <cofactor evidence="8">
        <name>Mn(2+)</name>
        <dbReference type="ChEBI" id="CHEBI:29035"/>
    </cofactor>
</comment>
<evidence type="ECO:0000256" key="5">
    <source>
        <dbReference type="ARBA" id="ARBA00022741"/>
    </source>
</evidence>
<feature type="binding site" evidence="8">
    <location>
        <position position="87"/>
    </location>
    <ligand>
        <name>ATP</name>
        <dbReference type="ChEBI" id="CHEBI:30616"/>
    </ligand>
</feature>
<dbReference type="EC" id="2.7.7.108" evidence="8"/>
<keyword evidence="6 8" id="KW-0067">ATP-binding</keyword>
<keyword evidence="8" id="KW-0464">Manganese</keyword>
<feature type="active site" description="Proton acceptor" evidence="8">
    <location>
        <position position="249"/>
    </location>
</feature>
<comment type="similarity">
    <text evidence="1 8">Belongs to the SELO family.</text>
</comment>
<comment type="catalytic activity">
    <reaction evidence="8">
        <text>L-tyrosyl-[protein] + ATP = O-(5'-adenylyl)-L-tyrosyl-[protein] + diphosphate</text>
        <dbReference type="Rhea" id="RHEA:54288"/>
        <dbReference type="Rhea" id="RHEA-COMP:10136"/>
        <dbReference type="Rhea" id="RHEA-COMP:13846"/>
        <dbReference type="ChEBI" id="CHEBI:30616"/>
        <dbReference type="ChEBI" id="CHEBI:33019"/>
        <dbReference type="ChEBI" id="CHEBI:46858"/>
        <dbReference type="ChEBI" id="CHEBI:83624"/>
        <dbReference type="EC" id="2.7.7.108"/>
    </reaction>
</comment>
<comment type="function">
    <text evidence="8">Nucleotidyltransferase involved in the post-translational modification of proteins. It can catalyze the addition of adenosine monophosphate (AMP) or uridine monophosphate (UMP) to a protein, resulting in modifications known as AMPylation and UMPylation.</text>
</comment>
<evidence type="ECO:0000256" key="8">
    <source>
        <dbReference type="HAMAP-Rule" id="MF_00692"/>
    </source>
</evidence>
<protein>
    <recommendedName>
        <fullName evidence="8">Protein nucleotidyltransferase YdiU</fullName>
        <ecNumber evidence="8">2.7.7.-</ecNumber>
    </recommendedName>
    <alternativeName>
        <fullName evidence="8">Protein adenylyltransferase YdiU</fullName>
        <ecNumber evidence="8">2.7.7.108</ecNumber>
    </alternativeName>
    <alternativeName>
        <fullName evidence="8">Protein uridylyltransferase YdiU</fullName>
        <ecNumber evidence="8">2.7.7.-</ecNumber>
    </alternativeName>
</protein>
<feature type="binding site" evidence="8">
    <location>
        <position position="259"/>
    </location>
    <ligand>
        <name>ATP</name>
        <dbReference type="ChEBI" id="CHEBI:30616"/>
    </ligand>
</feature>
<evidence type="ECO:0000313" key="9">
    <source>
        <dbReference type="EMBL" id="MCX2974061.1"/>
    </source>
</evidence>
<comment type="catalytic activity">
    <reaction evidence="8">
        <text>L-tyrosyl-[protein] + UTP = O-(5'-uridylyl)-L-tyrosyl-[protein] + diphosphate</text>
        <dbReference type="Rhea" id="RHEA:83887"/>
        <dbReference type="Rhea" id="RHEA-COMP:10136"/>
        <dbReference type="Rhea" id="RHEA-COMP:20238"/>
        <dbReference type="ChEBI" id="CHEBI:33019"/>
        <dbReference type="ChEBI" id="CHEBI:46398"/>
        <dbReference type="ChEBI" id="CHEBI:46858"/>
        <dbReference type="ChEBI" id="CHEBI:90602"/>
    </reaction>
</comment>